<keyword evidence="21" id="KW-0325">Glycoprotein</keyword>
<keyword evidence="23" id="KW-0539">Nucleus</keyword>
<feature type="compositionally biased region" description="Basic and acidic residues" evidence="25">
    <location>
        <begin position="494"/>
        <end position="503"/>
    </location>
</feature>
<evidence type="ECO:0000256" key="7">
    <source>
        <dbReference type="ARBA" id="ARBA00012513"/>
    </source>
</evidence>
<evidence type="ECO:0000256" key="20">
    <source>
        <dbReference type="ARBA" id="ARBA00023170"/>
    </source>
</evidence>
<dbReference type="PROSITE" id="PS00107">
    <property type="entry name" value="PROTEIN_KINASE_ATP"/>
    <property type="match status" value="1"/>
</dbReference>
<feature type="compositionally biased region" description="Polar residues" evidence="25">
    <location>
        <begin position="361"/>
        <end position="370"/>
    </location>
</feature>
<evidence type="ECO:0000256" key="3">
    <source>
        <dbReference type="ARBA" id="ARBA00004251"/>
    </source>
</evidence>
<dbReference type="GO" id="GO:0030246">
    <property type="term" value="F:carbohydrate binding"/>
    <property type="evidence" value="ECO:0007669"/>
    <property type="project" value="UniProtKB-KW"/>
</dbReference>
<dbReference type="SUPFAM" id="SSF49899">
    <property type="entry name" value="Concanavalin A-like lectins/glucanases"/>
    <property type="match status" value="1"/>
</dbReference>
<dbReference type="Gene3D" id="3.30.200.20">
    <property type="entry name" value="Phosphorylase Kinase, domain 1"/>
    <property type="match status" value="1"/>
</dbReference>
<keyword evidence="20 28" id="KW-0675">Receptor</keyword>
<dbReference type="FunFam" id="1.10.510.10:FF:000342">
    <property type="entry name" value="L-type lectin-domain containing receptor kinase VIII.1"/>
    <property type="match status" value="1"/>
</dbReference>
<evidence type="ECO:0000256" key="9">
    <source>
        <dbReference type="ARBA" id="ARBA00022490"/>
    </source>
</evidence>
<feature type="region of interest" description="Disordered" evidence="25">
    <location>
        <begin position="669"/>
        <end position="710"/>
    </location>
</feature>
<comment type="caution">
    <text evidence="28">The sequence shown here is derived from an EMBL/GenBank/DDBJ whole genome shotgun (WGS) entry which is preliminary data.</text>
</comment>
<dbReference type="GO" id="GO:0005886">
    <property type="term" value="C:plasma membrane"/>
    <property type="evidence" value="ECO:0007669"/>
    <property type="project" value="UniProtKB-SubCell"/>
</dbReference>
<evidence type="ECO:0000256" key="12">
    <source>
        <dbReference type="ARBA" id="ARBA00022692"/>
    </source>
</evidence>
<feature type="compositionally biased region" description="Basic and acidic residues" evidence="25">
    <location>
        <begin position="1160"/>
        <end position="1198"/>
    </location>
</feature>
<evidence type="ECO:0000256" key="17">
    <source>
        <dbReference type="ARBA" id="ARBA00022840"/>
    </source>
</evidence>
<dbReference type="Gene3D" id="1.10.510.10">
    <property type="entry name" value="Transferase(Phosphotransferase) domain 1"/>
    <property type="match status" value="1"/>
</dbReference>
<evidence type="ECO:0000256" key="10">
    <source>
        <dbReference type="ARBA" id="ARBA00022527"/>
    </source>
</evidence>
<dbReference type="EMBL" id="JACGWJ010000009">
    <property type="protein sequence ID" value="KAL0399118.1"/>
    <property type="molecule type" value="Genomic_DNA"/>
</dbReference>
<evidence type="ECO:0000256" key="18">
    <source>
        <dbReference type="ARBA" id="ARBA00022989"/>
    </source>
</evidence>
<dbReference type="InterPro" id="IPR011009">
    <property type="entry name" value="Kinase-like_dom_sf"/>
</dbReference>
<evidence type="ECO:0000256" key="6">
    <source>
        <dbReference type="ARBA" id="ARBA00010217"/>
    </source>
</evidence>
<dbReference type="PROSITE" id="PS50011">
    <property type="entry name" value="PROTEIN_KINASE_DOM"/>
    <property type="match status" value="1"/>
</dbReference>
<dbReference type="SUPFAM" id="SSF56112">
    <property type="entry name" value="Protein kinase-like (PK-like)"/>
    <property type="match status" value="1"/>
</dbReference>
<feature type="region of interest" description="Disordered" evidence="25">
    <location>
        <begin position="1287"/>
        <end position="1313"/>
    </location>
</feature>
<comment type="similarity">
    <text evidence="5">Belongs to the INCENP family.</text>
</comment>
<dbReference type="GO" id="GO:0005819">
    <property type="term" value="C:spindle"/>
    <property type="evidence" value="ECO:0007669"/>
    <property type="project" value="UniProtKB-SubCell"/>
</dbReference>
<comment type="subcellular location">
    <subcellularLocation>
        <location evidence="3">Cell membrane</location>
        <topology evidence="3">Single-pass type I membrane protein</topology>
    </subcellularLocation>
    <subcellularLocation>
        <location evidence="2">Cytoplasm</location>
        <location evidence="2">Cytoskeleton</location>
        <location evidence="2">Spindle</location>
    </subcellularLocation>
    <subcellularLocation>
        <location evidence="1">Nucleus</location>
    </subcellularLocation>
</comment>
<feature type="compositionally biased region" description="Basic and acidic residues" evidence="25">
    <location>
        <begin position="1205"/>
        <end position="1254"/>
    </location>
</feature>
<feature type="region of interest" description="Disordered" evidence="25">
    <location>
        <begin position="301"/>
        <end position="328"/>
    </location>
</feature>
<dbReference type="GO" id="GO:0005524">
    <property type="term" value="F:ATP binding"/>
    <property type="evidence" value="ECO:0007669"/>
    <property type="project" value="UniProtKB-UniRule"/>
</dbReference>
<evidence type="ECO:0000256" key="24">
    <source>
        <dbReference type="PROSITE-ProRule" id="PRU10141"/>
    </source>
</evidence>
<dbReference type="InterPro" id="IPR000719">
    <property type="entry name" value="Prot_kinase_dom"/>
</dbReference>
<evidence type="ECO:0000256" key="13">
    <source>
        <dbReference type="ARBA" id="ARBA00022729"/>
    </source>
</evidence>
<feature type="region of interest" description="Disordered" evidence="25">
    <location>
        <begin position="359"/>
        <end position="417"/>
    </location>
</feature>
<keyword evidence="10" id="KW-0723">Serine/threonine-protein kinase</keyword>
<dbReference type="Gene3D" id="2.60.120.200">
    <property type="match status" value="1"/>
</dbReference>
<evidence type="ECO:0000256" key="22">
    <source>
        <dbReference type="ARBA" id="ARBA00023212"/>
    </source>
</evidence>
<dbReference type="SMART" id="SM00220">
    <property type="entry name" value="S_TKc"/>
    <property type="match status" value="1"/>
</dbReference>
<evidence type="ECO:0000256" key="25">
    <source>
        <dbReference type="SAM" id="MobiDB-lite"/>
    </source>
</evidence>
<feature type="domain" description="Protein kinase" evidence="27">
    <location>
        <begin position="1750"/>
        <end position="2029"/>
    </location>
</feature>
<feature type="region of interest" description="Disordered" evidence="25">
    <location>
        <begin position="1160"/>
        <end position="1269"/>
    </location>
</feature>
<keyword evidence="12 26" id="KW-0812">Transmembrane</keyword>
<keyword evidence="19 26" id="KW-0472">Membrane</keyword>
<feature type="compositionally biased region" description="Basic and acidic residues" evidence="25">
    <location>
        <begin position="461"/>
        <end position="471"/>
    </location>
</feature>
<dbReference type="PANTHER" id="PTHR27007">
    <property type="match status" value="1"/>
</dbReference>
<dbReference type="Pfam" id="PF00069">
    <property type="entry name" value="Pkinase"/>
    <property type="match status" value="1"/>
</dbReference>
<evidence type="ECO:0000256" key="21">
    <source>
        <dbReference type="ARBA" id="ARBA00023180"/>
    </source>
</evidence>
<comment type="similarity">
    <text evidence="6">In the C-terminal section; belongs to the protein kinase superfamily. Ser/Thr protein kinase family.</text>
</comment>
<keyword evidence="17 24" id="KW-0067">ATP-binding</keyword>
<dbReference type="GO" id="GO:0004674">
    <property type="term" value="F:protein serine/threonine kinase activity"/>
    <property type="evidence" value="ECO:0007669"/>
    <property type="project" value="UniProtKB-KW"/>
</dbReference>
<feature type="compositionally biased region" description="Basic and acidic residues" evidence="25">
    <location>
        <begin position="1298"/>
        <end position="1308"/>
    </location>
</feature>
<feature type="binding site" evidence="24">
    <location>
        <position position="1779"/>
    </location>
    <ligand>
        <name>ATP</name>
        <dbReference type="ChEBI" id="CHEBI:30616"/>
    </ligand>
</feature>
<accession>A0AAW2T2V1</accession>
<dbReference type="CDD" id="cd06899">
    <property type="entry name" value="lectin_legume_LecRK_Arcelin_ConA"/>
    <property type="match status" value="1"/>
</dbReference>
<keyword evidence="13" id="KW-0732">Signal</keyword>
<dbReference type="Pfam" id="PF03941">
    <property type="entry name" value="INCENP_ARK-bind"/>
    <property type="match status" value="1"/>
</dbReference>
<dbReference type="InterPro" id="IPR050528">
    <property type="entry name" value="L-type_Lectin-RKs"/>
</dbReference>
<evidence type="ECO:0000256" key="16">
    <source>
        <dbReference type="ARBA" id="ARBA00022777"/>
    </source>
</evidence>
<evidence type="ECO:0000256" key="11">
    <source>
        <dbReference type="ARBA" id="ARBA00022679"/>
    </source>
</evidence>
<evidence type="ECO:0000256" key="1">
    <source>
        <dbReference type="ARBA" id="ARBA00004123"/>
    </source>
</evidence>
<reference evidence="28" key="2">
    <citation type="journal article" date="2024" name="Plant">
        <title>Genomic evolution and insights into agronomic trait innovations of Sesamum species.</title>
        <authorList>
            <person name="Miao H."/>
            <person name="Wang L."/>
            <person name="Qu L."/>
            <person name="Liu H."/>
            <person name="Sun Y."/>
            <person name="Le M."/>
            <person name="Wang Q."/>
            <person name="Wei S."/>
            <person name="Zheng Y."/>
            <person name="Lin W."/>
            <person name="Duan Y."/>
            <person name="Cao H."/>
            <person name="Xiong S."/>
            <person name="Wang X."/>
            <person name="Wei L."/>
            <person name="Li C."/>
            <person name="Ma Q."/>
            <person name="Ju M."/>
            <person name="Zhao R."/>
            <person name="Li G."/>
            <person name="Mu C."/>
            <person name="Tian Q."/>
            <person name="Mei H."/>
            <person name="Zhang T."/>
            <person name="Gao T."/>
            <person name="Zhang H."/>
        </authorList>
    </citation>
    <scope>NUCLEOTIDE SEQUENCE</scope>
    <source>
        <strain evidence="28">G02</strain>
    </source>
</reference>
<sequence>MGQKDELAKSPEPDPVGRQVCKDVDLDEADCEKKEKGIDARITRSGSCTEVPFSVSGSLTLGRLSEDCKEDASSAAAKERRKGSTSVCDPKEADYSVDKLPKSAGQSTICCQIGRDRQLDGVNCVSNDKETNVYTGRITRSKTSGKCQNYACNSSKAESDAYKKIDIAMMDSQDQPSNYVDGSLTRFSPCNILNEGFEARESISGDNKSRNEKGAVASWNSSQHKTCVDNISGLDMHAHSAMVDGGIAPSSGEPAIEVNDSGDILGLVRHSVGLFRRVTRSQTRADDKEATKPVISFENPSFAGTMSKSGRKQKSAAKNELYKASSGQSVETCHGTNNMLHQCGNAALLMPSELVLHDNVDQSGTSSSNDAKQRRDAESQVGVPSDPFLFVEPKHSSLRKNEDYPSKRFTPDSEVRMLDRSPEKLGYSVSDAAISLDRGISGDVNLLVSGKKSSAKPHVSGKAEEVQRDSLESDFQETPETQDEKNGTIVSDYPKSKSSKDNEDAGLNCKISGVQQEANLTRSKMVNIPDLRIHPVKFHLEHGHESFPQPHTEEGNLSAEGKDKSPWMANAPEMENLRPSVCLNSVKEPRAESSDCSIEKVQMSNPSCAVLDKRKQLLAQESQILSCLEGEVSGQHADMPGADNGFVACCTIRSPRRENLSLERRFRHASMESWPQPKRRKIGHQQTHSFTTSPSLRVRRPDSNQRGPSNKYLANIGINIDTALMDTFDINTITDKEICPEMDSNLTEGIESTVLSQNGEVEFCNKEKNEHKSLSSVINNEKLGAALFSSLTKKEAKTSQGCFIEEMGTPHSSSDHFDATEPVDGQCSQHLCDLEKNINNPDSENLTLTNAVPEGIQSPKWDNLQPQQSVIFASNEDEELIDVDQSRPGTQNLLWSVPNGHLEHLDLRSTFPLNSGIGNQLQSGSSLTDDNKDASEGMPYTDYPSYWNKTVDDNTDDVQEEVDSSFAKHCDERHPLKDLTNLGLNPLSVCKQEKILRADSMDLVSKKFSDSGTQDKAQWSPKIRHMNRSATRENQISFVGATDGRKNRTLATGPNEIKKAKESINNSISRPILSNKTSLKREEQKLSLKESRRNNIVSNVNSFIPLVQQKQAAAVCAGKRDVKVKALEAAEAAKRLEEKKENERKMRKEALKLERAKLEEKNLRQMELEKKKKEEERKKKDADIIAKKRLREEEERKEKEKKRMRLEARQRQREQEEKMRSEKAEKEKQQKQRLKDEQMNSKTEFQNESKKQQNKDTIQGDNIALKQTETKLTPTEVVMNYEECGTSGQSCEAGKAMHTVDESPKNEDLIGWNSQGKSYEISPYQCSDDEDDEEDELPTKKYIPSWASKNSVAMLLSLQQEMDPDVIFPPESFCRMDEVLLPRKVNMNWLFLWMILLVSDDVQNTRLVYTSYAAVDEILVPDGYAGKIKQCFHDLRHRLGKEGKLKEERCAPIFRLNPIPPPPQLDELKNLHHSLVSSQNFTLEFPFFTPQDFTLLGDSTLRSGAVRLTRGFHLPSSSSGGYLGLVNSSKLTQNRFIAIEIDTRQNLGFNDPDDNHVGLDIDSLVSFKTANPILQAINLKSGNVISAWVDYLNEKKKVEVFLSYSTFKPENPLFTVDIDLSDYLKEFMFVGFSASTEGSTELHYIKNWSFQTLGFHPVRTRTHPHNVSDNSVPLKPATPFADPRNRHLKRIALSLWISFPAFFCVVVLVIGWVSVKKWRSMQTGMSSEAELVTGPRQFSYKQLKSATEGFRQSRVLGHGAFGTVYKAFFVDLGMVSAVKRSKHTHEGKAEFLAELSIIACLRHKNLVQLQGWCAEKGELLLVYEFMPNGSLDKVLFRAGNGNPLKWPHRYNIAVGLASALTYLHQECEQQVIHRDIKSSNIMLDGSYNARLGDFGLARLMDHGKSPVTTLTAGTVGYLAPEYLQCGKATEKTDVFSYGVVLLELASGRKPIERDAESQKMVNLVDWVWGLYSEGNVIAAADKRMNGEFEEAEMKKLLLVGLSCANPDSVERPSMRRVFQILNNEAEPSVVPRVKPSLSFSNSVPLSIDEIVSDWEDCGSPESQLQTRVGSAV</sequence>
<dbReference type="InterPro" id="IPR013320">
    <property type="entry name" value="ConA-like_dom_sf"/>
</dbReference>
<dbReference type="EC" id="2.7.11.1" evidence="7"/>
<name>A0AAW2T2V1_SESRA</name>
<comment type="similarity">
    <text evidence="4">In the N-terminal section; belongs to the leguminous lectin family.</text>
</comment>
<feature type="region of interest" description="Disordered" evidence="25">
    <location>
        <begin position="921"/>
        <end position="946"/>
    </location>
</feature>
<keyword evidence="9" id="KW-0963">Cytoplasm</keyword>
<evidence type="ECO:0000256" key="15">
    <source>
        <dbReference type="ARBA" id="ARBA00022741"/>
    </source>
</evidence>
<evidence type="ECO:0000256" key="14">
    <source>
        <dbReference type="ARBA" id="ARBA00022734"/>
    </source>
</evidence>
<feature type="region of interest" description="Disordered" evidence="25">
    <location>
        <begin position="1"/>
        <end position="21"/>
    </location>
</feature>
<dbReference type="PROSITE" id="PS00108">
    <property type="entry name" value="PROTEIN_KINASE_ST"/>
    <property type="match status" value="1"/>
</dbReference>
<feature type="transmembrane region" description="Helical" evidence="26">
    <location>
        <begin position="1693"/>
        <end position="1715"/>
    </location>
</feature>
<dbReference type="FunFam" id="3.30.200.20:FF:000372">
    <property type="entry name" value="L-type lectin-domain containing receptor kinase VIII.1"/>
    <property type="match status" value="1"/>
</dbReference>
<keyword evidence="8" id="KW-1003">Cell membrane</keyword>
<evidence type="ECO:0000313" key="28">
    <source>
        <dbReference type="EMBL" id="KAL0399118.1"/>
    </source>
</evidence>
<dbReference type="Pfam" id="PF00139">
    <property type="entry name" value="Lectin_legB"/>
    <property type="match status" value="1"/>
</dbReference>
<evidence type="ECO:0000256" key="26">
    <source>
        <dbReference type="SAM" id="Phobius"/>
    </source>
</evidence>
<keyword evidence="16 28" id="KW-0418">Kinase</keyword>
<feature type="compositionally biased region" description="Acidic residues" evidence="25">
    <location>
        <begin position="472"/>
        <end position="481"/>
    </location>
</feature>
<dbReference type="InterPro" id="IPR005635">
    <property type="entry name" value="Inner_centromere_prot_ARK-bd"/>
</dbReference>
<dbReference type="InterPro" id="IPR017441">
    <property type="entry name" value="Protein_kinase_ATP_BS"/>
</dbReference>
<dbReference type="GO" id="GO:0002229">
    <property type="term" value="P:defense response to oomycetes"/>
    <property type="evidence" value="ECO:0007669"/>
    <property type="project" value="UniProtKB-ARBA"/>
</dbReference>
<keyword evidence="14" id="KW-0430">Lectin</keyword>
<feature type="compositionally biased region" description="Basic and acidic residues" evidence="25">
    <location>
        <begin position="392"/>
        <end position="417"/>
    </location>
</feature>
<dbReference type="InterPro" id="IPR001220">
    <property type="entry name" value="Legume_lectin_dom"/>
</dbReference>
<dbReference type="GO" id="GO:0005634">
    <property type="term" value="C:nucleus"/>
    <property type="evidence" value="ECO:0007669"/>
    <property type="project" value="UniProtKB-SubCell"/>
</dbReference>
<feature type="region of interest" description="Disordered" evidence="25">
    <location>
        <begin position="451"/>
        <end position="508"/>
    </location>
</feature>
<proteinExistence type="inferred from homology"/>
<keyword evidence="11" id="KW-0808">Transferase</keyword>
<keyword evidence="15 24" id="KW-0547">Nucleotide-binding</keyword>
<feature type="compositionally biased region" description="Polar residues" evidence="25">
    <location>
        <begin position="684"/>
        <end position="695"/>
    </location>
</feature>
<keyword evidence="22" id="KW-0206">Cytoskeleton</keyword>
<keyword evidence="18 26" id="KW-1133">Transmembrane helix</keyword>
<evidence type="ECO:0000256" key="23">
    <source>
        <dbReference type="ARBA" id="ARBA00023242"/>
    </source>
</evidence>
<protein>
    <recommendedName>
        <fullName evidence="7">non-specific serine/threonine protein kinase</fullName>
        <ecNumber evidence="7">2.7.11.1</ecNumber>
    </recommendedName>
</protein>
<evidence type="ECO:0000259" key="27">
    <source>
        <dbReference type="PROSITE" id="PS50011"/>
    </source>
</evidence>
<evidence type="ECO:0000256" key="4">
    <source>
        <dbReference type="ARBA" id="ARBA00008536"/>
    </source>
</evidence>
<reference evidence="28" key="1">
    <citation type="submission" date="2020-06" db="EMBL/GenBank/DDBJ databases">
        <authorList>
            <person name="Li T."/>
            <person name="Hu X."/>
            <person name="Zhang T."/>
            <person name="Song X."/>
            <person name="Zhang H."/>
            <person name="Dai N."/>
            <person name="Sheng W."/>
            <person name="Hou X."/>
            <person name="Wei L."/>
        </authorList>
    </citation>
    <scope>NUCLEOTIDE SEQUENCE</scope>
    <source>
        <strain evidence="28">G02</strain>
        <tissue evidence="28">Leaf</tissue>
    </source>
</reference>
<dbReference type="InterPro" id="IPR008271">
    <property type="entry name" value="Ser/Thr_kinase_AS"/>
</dbReference>
<evidence type="ECO:0000256" key="2">
    <source>
        <dbReference type="ARBA" id="ARBA00004186"/>
    </source>
</evidence>
<organism evidence="28">
    <name type="scientific">Sesamum radiatum</name>
    <name type="common">Black benniseed</name>
    <dbReference type="NCBI Taxonomy" id="300843"/>
    <lineage>
        <taxon>Eukaryota</taxon>
        <taxon>Viridiplantae</taxon>
        <taxon>Streptophyta</taxon>
        <taxon>Embryophyta</taxon>
        <taxon>Tracheophyta</taxon>
        <taxon>Spermatophyta</taxon>
        <taxon>Magnoliopsida</taxon>
        <taxon>eudicotyledons</taxon>
        <taxon>Gunneridae</taxon>
        <taxon>Pentapetalae</taxon>
        <taxon>asterids</taxon>
        <taxon>lamiids</taxon>
        <taxon>Lamiales</taxon>
        <taxon>Pedaliaceae</taxon>
        <taxon>Sesamum</taxon>
    </lineage>
</organism>
<gene>
    <name evidence="28" type="ORF">Sradi_2255100</name>
</gene>
<evidence type="ECO:0000256" key="19">
    <source>
        <dbReference type="ARBA" id="ARBA00023136"/>
    </source>
</evidence>
<evidence type="ECO:0000256" key="5">
    <source>
        <dbReference type="ARBA" id="ARBA00010042"/>
    </source>
</evidence>
<evidence type="ECO:0000256" key="8">
    <source>
        <dbReference type="ARBA" id="ARBA00022475"/>
    </source>
</evidence>
<feature type="compositionally biased region" description="Polar residues" evidence="25">
    <location>
        <begin position="1255"/>
        <end position="1269"/>
    </location>
</feature>
<dbReference type="CDD" id="cd14066">
    <property type="entry name" value="STKc_IRAK"/>
    <property type="match status" value="1"/>
</dbReference>
<feature type="compositionally biased region" description="Basic and acidic residues" evidence="25">
    <location>
        <begin position="1"/>
        <end position="12"/>
    </location>
</feature>